<feature type="transmembrane region" description="Helical" evidence="3">
    <location>
        <begin position="60"/>
        <end position="80"/>
    </location>
</feature>
<name>A0A9W4DTV3_9ACTN</name>
<evidence type="ECO:0000256" key="3">
    <source>
        <dbReference type="SAM" id="Phobius"/>
    </source>
</evidence>
<keyword evidence="3" id="KW-1133">Transmembrane helix</keyword>
<dbReference type="GO" id="GO:0016020">
    <property type="term" value="C:membrane"/>
    <property type="evidence" value="ECO:0007669"/>
    <property type="project" value="UniProtKB-SubCell"/>
</dbReference>
<dbReference type="PANTHER" id="PTHR37042">
    <property type="entry name" value="OUTER MEMBRANE PROTEIN RV1973"/>
    <property type="match status" value="1"/>
</dbReference>
<organism evidence="4 5">
    <name type="scientific">Actinacidiphila cocklensis</name>
    <dbReference type="NCBI Taxonomy" id="887465"/>
    <lineage>
        <taxon>Bacteria</taxon>
        <taxon>Bacillati</taxon>
        <taxon>Actinomycetota</taxon>
        <taxon>Actinomycetes</taxon>
        <taxon>Kitasatosporales</taxon>
        <taxon>Streptomycetaceae</taxon>
        <taxon>Actinacidiphila</taxon>
    </lineage>
</organism>
<dbReference type="Proteomes" id="UP001152519">
    <property type="component" value="Unassembled WGS sequence"/>
</dbReference>
<evidence type="ECO:0000313" key="4">
    <source>
        <dbReference type="EMBL" id="CAG6395457.1"/>
    </source>
</evidence>
<evidence type="ECO:0000256" key="1">
    <source>
        <dbReference type="ARBA" id="ARBA00004370"/>
    </source>
</evidence>
<comment type="subcellular location">
    <subcellularLocation>
        <location evidence="1">Membrane</location>
    </subcellularLocation>
</comment>
<keyword evidence="2 3" id="KW-0472">Membrane</keyword>
<sequence>MSTTRHLINRQRRLAAVSAAAEERAEERTVRGPAPVRTRTRTDLAAVEVKEPAARRPFPLAVTLLAVLAVLLGGFAAVAASRASALHDTVATHNTALTDTARTSEVKGQIAEAVNAVFSYDYADTARTDAAARRLLTGKAVQQYAGMLAEVRAQAPAQKLVLTTTVTDTGVAAIDGDRAHVLVFADQRNTSTAKAGAGSTYAAAMFAVDAVHQDGIWKIASIDTFG</sequence>
<protein>
    <submittedName>
        <fullName evidence="4">Mce-associated membrane protein</fullName>
    </submittedName>
</protein>
<dbReference type="AlphaFoldDB" id="A0A9W4DTV3"/>
<reference evidence="4" key="1">
    <citation type="submission" date="2021-05" db="EMBL/GenBank/DDBJ databases">
        <authorList>
            <person name="Arsene-Ploetze F."/>
        </authorList>
    </citation>
    <scope>NUCLEOTIDE SEQUENCE</scope>
    <source>
        <strain evidence="4">DSM 42138</strain>
    </source>
</reference>
<accession>A0A9W4DTV3</accession>
<gene>
    <name evidence="4" type="ORF">SCOCK_320058</name>
</gene>
<evidence type="ECO:0000313" key="5">
    <source>
        <dbReference type="Proteomes" id="UP001152519"/>
    </source>
</evidence>
<comment type="caution">
    <text evidence="4">The sequence shown here is derived from an EMBL/GenBank/DDBJ whole genome shotgun (WGS) entry which is preliminary data.</text>
</comment>
<dbReference type="RefSeq" id="WP_251492607.1">
    <property type="nucleotide sequence ID" value="NZ_CAJSLV010000062.1"/>
</dbReference>
<dbReference type="EMBL" id="CAJSLV010000062">
    <property type="protein sequence ID" value="CAG6395457.1"/>
    <property type="molecule type" value="Genomic_DNA"/>
</dbReference>
<evidence type="ECO:0000256" key="2">
    <source>
        <dbReference type="ARBA" id="ARBA00023136"/>
    </source>
</evidence>
<keyword evidence="5" id="KW-1185">Reference proteome</keyword>
<proteinExistence type="predicted"/>
<keyword evidence="3" id="KW-0812">Transmembrane</keyword>
<dbReference type="PANTHER" id="PTHR37042:SF4">
    <property type="entry name" value="OUTER MEMBRANE PROTEIN RV1973"/>
    <property type="match status" value="1"/>
</dbReference>